<evidence type="ECO:0000259" key="16">
    <source>
        <dbReference type="PROSITE" id="PS50812"/>
    </source>
</evidence>
<dbReference type="GeneID" id="106667439"/>
<keyword evidence="6 13" id="KW-0863">Zinc-finger</keyword>
<keyword evidence="14" id="KW-0175">Coiled coil</keyword>
<dbReference type="InterPro" id="IPR048589">
    <property type="entry name" value="SAMD1-like_WH"/>
</dbReference>
<dbReference type="InterPro" id="IPR047268">
    <property type="entry name" value="PWWP_BS69"/>
</dbReference>
<dbReference type="GO" id="GO:0034243">
    <property type="term" value="P:regulation of transcription elongation by RNA polymerase II"/>
    <property type="evidence" value="ECO:0007669"/>
    <property type="project" value="InterPro"/>
</dbReference>
<dbReference type="Gene3D" id="2.30.30.140">
    <property type="match status" value="1"/>
</dbReference>
<dbReference type="Gene3D" id="6.10.140.2220">
    <property type="match status" value="1"/>
</dbReference>
<dbReference type="GO" id="GO:0005634">
    <property type="term" value="C:nucleus"/>
    <property type="evidence" value="ECO:0007669"/>
    <property type="project" value="UniProtKB-SubCell"/>
</dbReference>
<dbReference type="InterPro" id="IPR057053">
    <property type="entry name" value="MYND_ZMYND11_ZMYD8"/>
</dbReference>
<dbReference type="PROSITE" id="PS01360">
    <property type="entry name" value="ZF_MYND_1"/>
    <property type="match status" value="1"/>
</dbReference>
<feature type="domain" description="MYND-type" evidence="17">
    <location>
        <begin position="609"/>
        <end position="644"/>
    </location>
</feature>
<dbReference type="InterPro" id="IPR047269">
    <property type="entry name" value="ZMY11"/>
</dbReference>
<evidence type="ECO:0000256" key="11">
    <source>
        <dbReference type="ARBA" id="ARBA00023163"/>
    </source>
</evidence>
<dbReference type="InterPro" id="IPR019786">
    <property type="entry name" value="Zinc_finger_PHD-type_CS"/>
</dbReference>
<dbReference type="PANTHER" id="PTHR46379:SF1">
    <property type="entry name" value="ZINC FINGER MYND DOMAIN-CONTAINING PROTEIN 11"/>
    <property type="match status" value="1"/>
</dbReference>
<dbReference type="InterPro" id="IPR002893">
    <property type="entry name" value="Znf_MYND"/>
</dbReference>
<keyword evidence="8" id="KW-0156">Chromatin regulator</keyword>
<feature type="compositionally biased region" description="Basic and acidic residues" evidence="15">
    <location>
        <begin position="480"/>
        <end position="511"/>
    </location>
</feature>
<dbReference type="SUPFAM" id="SSF144232">
    <property type="entry name" value="HIT/MYND zinc finger-like"/>
    <property type="match status" value="1"/>
</dbReference>
<evidence type="ECO:0000256" key="2">
    <source>
        <dbReference type="ARBA" id="ARBA00004286"/>
    </source>
</evidence>
<evidence type="ECO:0008006" key="21">
    <source>
        <dbReference type="Google" id="ProtNLM"/>
    </source>
</evidence>
<dbReference type="OMA" id="QCHRVYH"/>
<feature type="region of interest" description="Disordered" evidence="15">
    <location>
        <begin position="540"/>
        <end position="565"/>
    </location>
</feature>
<dbReference type="SUPFAM" id="SSF57903">
    <property type="entry name" value="FYVE/PHD zinc finger"/>
    <property type="match status" value="1"/>
</dbReference>
<dbReference type="OrthoDB" id="6272564at2759"/>
<evidence type="ECO:0000256" key="8">
    <source>
        <dbReference type="ARBA" id="ARBA00022853"/>
    </source>
</evidence>
<protein>
    <recommendedName>
        <fullName evidence="21">Zinc finger MYND domain-containing protein 11</fullName>
    </recommendedName>
</protein>
<keyword evidence="12" id="KW-0539">Nucleus</keyword>
<dbReference type="InterPro" id="IPR013083">
    <property type="entry name" value="Znf_RING/FYVE/PHD"/>
</dbReference>
<evidence type="ECO:0000256" key="5">
    <source>
        <dbReference type="ARBA" id="ARBA00022723"/>
    </source>
</evidence>
<evidence type="ECO:0000256" key="15">
    <source>
        <dbReference type="SAM" id="MobiDB-lite"/>
    </source>
</evidence>
<keyword evidence="10" id="KW-0103">Bromodomain</keyword>
<dbReference type="SMART" id="SM00293">
    <property type="entry name" value="PWWP"/>
    <property type="match status" value="1"/>
</dbReference>
<dbReference type="GO" id="GO:0005694">
    <property type="term" value="C:chromosome"/>
    <property type="evidence" value="ECO:0007669"/>
    <property type="project" value="UniProtKB-SubCell"/>
</dbReference>
<dbReference type="EnsemblMetazoa" id="XM_014395393.2">
    <property type="protein sequence ID" value="XP_014250879.1"/>
    <property type="gene ID" value="LOC106667439"/>
</dbReference>
<dbReference type="Proteomes" id="UP000494040">
    <property type="component" value="Unassembled WGS sequence"/>
</dbReference>
<dbReference type="GO" id="GO:0003714">
    <property type="term" value="F:transcription corepressor activity"/>
    <property type="evidence" value="ECO:0007669"/>
    <property type="project" value="InterPro"/>
</dbReference>
<feature type="compositionally biased region" description="Polar residues" evidence="15">
    <location>
        <begin position="541"/>
        <end position="556"/>
    </location>
</feature>
<evidence type="ECO:0000256" key="10">
    <source>
        <dbReference type="ARBA" id="ARBA00023117"/>
    </source>
</evidence>
<dbReference type="PROSITE" id="PS01359">
    <property type="entry name" value="ZF_PHD_1"/>
    <property type="match status" value="1"/>
</dbReference>
<dbReference type="CDD" id="cd20159">
    <property type="entry name" value="PWWP_BS69"/>
    <property type="match status" value="1"/>
</dbReference>
<dbReference type="InterPro" id="IPR000313">
    <property type="entry name" value="PWWP_dom"/>
</dbReference>
<dbReference type="InterPro" id="IPR017956">
    <property type="entry name" value="AT_hook_DNA-bd_motif"/>
</dbReference>
<evidence type="ECO:0000256" key="6">
    <source>
        <dbReference type="ARBA" id="ARBA00022771"/>
    </source>
</evidence>
<evidence type="ECO:0000256" key="3">
    <source>
        <dbReference type="ARBA" id="ARBA00022454"/>
    </source>
</evidence>
<proteinExistence type="predicted"/>
<dbReference type="AlphaFoldDB" id="A0A8I6RSU8"/>
<evidence type="ECO:0000256" key="7">
    <source>
        <dbReference type="ARBA" id="ARBA00022833"/>
    </source>
</evidence>
<evidence type="ECO:0000256" key="4">
    <source>
        <dbReference type="ARBA" id="ARBA00022553"/>
    </source>
</evidence>
<evidence type="ECO:0000259" key="17">
    <source>
        <dbReference type="PROSITE" id="PS50865"/>
    </source>
</evidence>
<evidence type="ECO:0000259" key="18">
    <source>
        <dbReference type="PROSITE" id="PS52014"/>
    </source>
</evidence>
<dbReference type="SUPFAM" id="SSF47370">
    <property type="entry name" value="Bromodomain"/>
    <property type="match status" value="1"/>
</dbReference>
<evidence type="ECO:0000256" key="14">
    <source>
        <dbReference type="SAM" id="Coils"/>
    </source>
</evidence>
<dbReference type="Gene3D" id="1.20.920.10">
    <property type="entry name" value="Bromodomain-like"/>
    <property type="match status" value="1"/>
</dbReference>
<dbReference type="KEGG" id="clec:106667439"/>
<organism evidence="19 20">
    <name type="scientific">Cimex lectularius</name>
    <name type="common">Bed bug</name>
    <name type="synonym">Acanthia lectularia</name>
    <dbReference type="NCBI Taxonomy" id="79782"/>
    <lineage>
        <taxon>Eukaryota</taxon>
        <taxon>Metazoa</taxon>
        <taxon>Ecdysozoa</taxon>
        <taxon>Arthropoda</taxon>
        <taxon>Hexapoda</taxon>
        <taxon>Insecta</taxon>
        <taxon>Pterygota</taxon>
        <taxon>Neoptera</taxon>
        <taxon>Paraneoptera</taxon>
        <taxon>Hemiptera</taxon>
        <taxon>Heteroptera</taxon>
        <taxon>Panheteroptera</taxon>
        <taxon>Cimicomorpha</taxon>
        <taxon>Cimicidae</taxon>
        <taxon>Cimex</taxon>
    </lineage>
</organism>
<dbReference type="GO" id="GO:0003677">
    <property type="term" value="F:DNA binding"/>
    <property type="evidence" value="ECO:0007669"/>
    <property type="project" value="InterPro"/>
</dbReference>
<feature type="coiled-coil region" evidence="14">
    <location>
        <begin position="567"/>
        <end position="606"/>
    </location>
</feature>
<dbReference type="SMART" id="SM00384">
    <property type="entry name" value="AT_hook"/>
    <property type="match status" value="2"/>
</dbReference>
<dbReference type="GO" id="GO:0009966">
    <property type="term" value="P:regulation of signal transduction"/>
    <property type="evidence" value="ECO:0007669"/>
    <property type="project" value="TreeGrafter"/>
</dbReference>
<dbReference type="Gene3D" id="3.30.40.10">
    <property type="entry name" value="Zinc/RING finger domain, C3HC4 (zinc finger)"/>
    <property type="match status" value="1"/>
</dbReference>
<dbReference type="Pfam" id="PF21524">
    <property type="entry name" value="SAMD1_WH"/>
    <property type="match status" value="1"/>
</dbReference>
<dbReference type="GO" id="GO:0140006">
    <property type="term" value="F:histone H3 reader activity"/>
    <property type="evidence" value="ECO:0007669"/>
    <property type="project" value="UniProtKB-ARBA"/>
</dbReference>
<dbReference type="InterPro" id="IPR011011">
    <property type="entry name" value="Znf_FYVE_PHD"/>
</dbReference>
<reference evidence="19" key="1">
    <citation type="submission" date="2022-01" db="UniProtKB">
        <authorList>
            <consortium name="EnsemblMetazoa"/>
        </authorList>
    </citation>
    <scope>IDENTIFICATION</scope>
</reference>
<feature type="region of interest" description="Disordered" evidence="15">
    <location>
        <begin position="387"/>
        <end position="512"/>
    </location>
</feature>
<sequence length="648" mass="74130">MNKQLLNSMNRRRMSCPQVVQQLWDAVKVIRYQRQVPNVERIAKYMSRVHSVSEEEVVSQLDYCVRDGLLLITKRKGNKGSKVGVEQEGYKLPDAPPKHDKHDWYCSECHTGGDVIPCGVCHRVYHLSCINNLLGSKQKFKCSVCQASEVDNSLPNIKQSQLNKLLMMVSRVLRDKYGSLINSSEFLQRSITIGAPGAQIDIGSEAWRVSFLIHRPCDIGRMAARAKMAGYENLNEYSSDAATIVHNIVIFQGVHSDLADTARQMLRDCLSEIVQMQTCHTCYQTTGAIKGLPRRKFTAVCRPPHELVYAKEKGSQYWPAKVIKEHDSDKVEVWFFGNPHQRATVDRCNVLPITTSMNSLEITKRTSSWNRACEELKKHQELLKRLEEGTYESSSSSDSEDSEKNEKVSVSEKPKKTSNPVKRQRRKGSDEESSVDDTDADDTPRTSKKEKPVKKRGRPPINKSLDETPPKKKRGRPPKKPAEAVEKKDEIEEKKPDEESQVKDEKEDKTDVILPEVAPGQNDLLKTAMSPISTKNEEEIVSSSCMEPQVRSFGTQTKHDSKKDRANKELIAKLREELDKLKALHAEQIKELKQRHSQEIAIVKKKQWCYNCEQEAIYHCCWNTAYCSTECQQLHWQGEHKRICRRKR</sequence>
<dbReference type="PROSITE" id="PS50865">
    <property type="entry name" value="ZF_MYND_2"/>
    <property type="match status" value="1"/>
</dbReference>
<keyword evidence="20" id="KW-1185">Reference proteome</keyword>
<keyword evidence="9" id="KW-0805">Transcription regulation</keyword>
<dbReference type="GO" id="GO:0008270">
    <property type="term" value="F:zinc ion binding"/>
    <property type="evidence" value="ECO:0007669"/>
    <property type="project" value="UniProtKB-KW"/>
</dbReference>
<feature type="domain" description="PWWP" evidence="16">
    <location>
        <begin position="304"/>
        <end position="356"/>
    </location>
</feature>
<dbReference type="InterPro" id="IPR036427">
    <property type="entry name" value="Bromodomain-like_sf"/>
</dbReference>
<dbReference type="PROSITE" id="PS52014">
    <property type="entry name" value="SAMD1_WH"/>
    <property type="match status" value="1"/>
</dbReference>
<evidence type="ECO:0000256" key="1">
    <source>
        <dbReference type="ARBA" id="ARBA00004123"/>
    </source>
</evidence>
<evidence type="ECO:0000256" key="12">
    <source>
        <dbReference type="ARBA" id="ARBA00023242"/>
    </source>
</evidence>
<name>A0A8I6RSU8_CIMLE</name>
<evidence type="ECO:0000313" key="20">
    <source>
        <dbReference type="Proteomes" id="UP000494040"/>
    </source>
</evidence>
<evidence type="ECO:0000256" key="13">
    <source>
        <dbReference type="PROSITE-ProRule" id="PRU00134"/>
    </source>
</evidence>
<keyword evidence="5" id="KW-0479">Metal-binding</keyword>
<keyword evidence="4" id="KW-0597">Phosphoprotein</keyword>
<dbReference type="RefSeq" id="XP_014250879.1">
    <property type="nucleotide sequence ID" value="XM_014395393.2"/>
</dbReference>
<dbReference type="SUPFAM" id="SSF63748">
    <property type="entry name" value="Tudor/PWWP/MBT"/>
    <property type="match status" value="1"/>
</dbReference>
<keyword evidence="11" id="KW-0804">Transcription</keyword>
<dbReference type="PANTHER" id="PTHR46379">
    <property type="entry name" value="ZINC FINGER MYND DOMAIN-CONTAINING"/>
    <property type="match status" value="1"/>
</dbReference>
<feature type="domain" description="SAMD1-like winged helix (WH)" evidence="18">
    <location>
        <begin position="11"/>
        <end position="87"/>
    </location>
</feature>
<evidence type="ECO:0000313" key="19">
    <source>
        <dbReference type="EnsemblMetazoa" id="XP_014250879.1"/>
    </source>
</evidence>
<feature type="compositionally biased region" description="Acidic residues" evidence="15">
    <location>
        <begin position="431"/>
        <end position="441"/>
    </location>
</feature>
<comment type="subcellular location">
    <subcellularLocation>
        <location evidence="2">Chromosome</location>
    </subcellularLocation>
    <subcellularLocation>
        <location evidence="1">Nucleus</location>
    </subcellularLocation>
</comment>
<dbReference type="Pfam" id="PF24324">
    <property type="entry name" value="MYND_ZMYND11_ZMYD8"/>
    <property type="match status" value="1"/>
</dbReference>
<dbReference type="FunFam" id="6.10.140.2220:FF:000002">
    <property type="entry name" value="Protein kinase C-binding protein 1 isoform C"/>
    <property type="match status" value="1"/>
</dbReference>
<accession>A0A8I6RSU8</accession>
<keyword evidence="7" id="KW-0862">Zinc</keyword>
<dbReference type="PROSITE" id="PS50812">
    <property type="entry name" value="PWWP"/>
    <property type="match status" value="1"/>
</dbReference>
<feature type="compositionally biased region" description="Basic and acidic residues" evidence="15">
    <location>
        <begin position="402"/>
        <end position="415"/>
    </location>
</feature>
<evidence type="ECO:0000256" key="9">
    <source>
        <dbReference type="ARBA" id="ARBA00023015"/>
    </source>
</evidence>
<keyword evidence="3" id="KW-0158">Chromosome</keyword>